<evidence type="ECO:0000313" key="2">
    <source>
        <dbReference type="Proteomes" id="UP000702425"/>
    </source>
</evidence>
<name>A0ABX2CTH1_9CYAN</name>
<dbReference type="RefSeq" id="WP_172186359.1">
    <property type="nucleotide sequence ID" value="NZ_CAWPPK010000090.1"/>
</dbReference>
<protein>
    <submittedName>
        <fullName evidence="1">Uncharacterized protein</fullName>
    </submittedName>
</protein>
<keyword evidence="2" id="KW-1185">Reference proteome</keyword>
<sequence>MTPEEISNTLKDLFGDSVETPAATSWQVETPKFRLLVLLSEEGSWLRILLPIADAQEAQPFFDKLLEANFDTTLETRYAIHQNVVWGVFQHSCATLAAADFSAAVARLLALQERGLSDFFGGLIESRIRQIIKAAKMQGQSVETTLQTLDRFYAEGLMGEMELGRESRENTLAAWRYQLERLWPDVEP</sequence>
<dbReference type="SUPFAM" id="SSF69635">
    <property type="entry name" value="Type III secretory system chaperone-like"/>
    <property type="match status" value="1"/>
</dbReference>
<gene>
    <name evidence="1" type="ORF">E5S67_01407</name>
</gene>
<accession>A0ABX2CTH1</accession>
<evidence type="ECO:0000313" key="1">
    <source>
        <dbReference type="EMBL" id="NQE33687.1"/>
    </source>
</evidence>
<proteinExistence type="predicted"/>
<dbReference type="Proteomes" id="UP000702425">
    <property type="component" value="Unassembled WGS sequence"/>
</dbReference>
<comment type="caution">
    <text evidence="1">The sequence shown here is derived from an EMBL/GenBank/DDBJ whole genome shotgun (WGS) entry which is preliminary data.</text>
</comment>
<reference evidence="1 2" key="1">
    <citation type="journal article" date="2020" name="Sci. Rep.">
        <title>A novel cyanobacterial geosmin producer, revising GeoA distribution and dispersion patterns in Bacteria.</title>
        <authorList>
            <person name="Churro C."/>
            <person name="Semedo-Aguiar A.P."/>
            <person name="Silva A.D."/>
            <person name="Pereira-Leal J.B."/>
            <person name="Leite R.B."/>
        </authorList>
    </citation>
    <scope>NUCLEOTIDE SEQUENCE [LARGE SCALE GENOMIC DNA]</scope>
    <source>
        <strain evidence="1 2">IPMA8</strain>
    </source>
</reference>
<dbReference type="EMBL" id="SRRZ01000018">
    <property type="protein sequence ID" value="NQE33687.1"/>
    <property type="molecule type" value="Genomic_DNA"/>
</dbReference>
<organism evidence="1 2">
    <name type="scientific">Microcoleus asticus IPMA8</name>
    <dbReference type="NCBI Taxonomy" id="2563858"/>
    <lineage>
        <taxon>Bacteria</taxon>
        <taxon>Bacillati</taxon>
        <taxon>Cyanobacteriota</taxon>
        <taxon>Cyanophyceae</taxon>
        <taxon>Oscillatoriophycideae</taxon>
        <taxon>Oscillatoriales</taxon>
        <taxon>Microcoleaceae</taxon>
        <taxon>Microcoleus</taxon>
        <taxon>Microcoleus asticus</taxon>
    </lineage>
</organism>
<dbReference type="Gene3D" id="3.30.1460.10">
    <property type="match status" value="1"/>
</dbReference>